<dbReference type="Pfam" id="PF25976">
    <property type="entry name" value="LpqB_N"/>
    <property type="match status" value="1"/>
</dbReference>
<protein>
    <submittedName>
        <fullName evidence="5">LpqB family beta-propeller domain-containing protein</fullName>
    </submittedName>
</protein>
<dbReference type="Proteomes" id="UP001183388">
    <property type="component" value="Unassembled WGS sequence"/>
</dbReference>
<comment type="caution">
    <text evidence="5">The sequence shown here is derived from an EMBL/GenBank/DDBJ whole genome shotgun (WGS) entry which is preliminary data.</text>
</comment>
<feature type="domain" description="Lipoprotein LpqB N-terminal" evidence="4">
    <location>
        <begin position="63"/>
        <end position="181"/>
    </location>
</feature>
<name>A0ABU2LEN9_9ACTN</name>
<dbReference type="InterPro" id="IPR018910">
    <property type="entry name" value="LpqB_C"/>
</dbReference>
<evidence type="ECO:0000259" key="3">
    <source>
        <dbReference type="Pfam" id="PF10647"/>
    </source>
</evidence>
<feature type="domain" description="GerMN" evidence="2">
    <location>
        <begin position="191"/>
        <end position="311"/>
    </location>
</feature>
<dbReference type="PROSITE" id="PS51257">
    <property type="entry name" value="PROKAR_LIPOPROTEIN"/>
    <property type="match status" value="1"/>
</dbReference>
<keyword evidence="6" id="KW-1185">Reference proteome</keyword>
<feature type="region of interest" description="Disordered" evidence="1">
    <location>
        <begin position="398"/>
        <end position="425"/>
    </location>
</feature>
<accession>A0ABU2LEN9</accession>
<dbReference type="InterPro" id="IPR019606">
    <property type="entry name" value="GerMN"/>
</dbReference>
<feature type="domain" description="Lipoprotein LpqB C-terminal" evidence="3">
    <location>
        <begin position="343"/>
        <end position="611"/>
    </location>
</feature>
<evidence type="ECO:0000256" key="1">
    <source>
        <dbReference type="SAM" id="MobiDB-lite"/>
    </source>
</evidence>
<dbReference type="EMBL" id="JAVREN010000052">
    <property type="protein sequence ID" value="MDT0309987.1"/>
    <property type="molecule type" value="Genomic_DNA"/>
</dbReference>
<dbReference type="RefSeq" id="WP_311632961.1">
    <property type="nucleotide sequence ID" value="NZ_JAVREN010000052.1"/>
</dbReference>
<evidence type="ECO:0000259" key="2">
    <source>
        <dbReference type="Pfam" id="PF10646"/>
    </source>
</evidence>
<dbReference type="InterPro" id="IPR059026">
    <property type="entry name" value="LpqB_N"/>
</dbReference>
<evidence type="ECO:0000313" key="6">
    <source>
        <dbReference type="Proteomes" id="UP001183388"/>
    </source>
</evidence>
<evidence type="ECO:0000259" key="4">
    <source>
        <dbReference type="Pfam" id="PF25976"/>
    </source>
</evidence>
<reference evidence="6" key="1">
    <citation type="submission" date="2023-07" db="EMBL/GenBank/DDBJ databases">
        <title>30 novel species of actinomycetes from the DSMZ collection.</title>
        <authorList>
            <person name="Nouioui I."/>
        </authorList>
    </citation>
    <scope>NUCLEOTIDE SEQUENCE [LARGE SCALE GENOMIC DNA]</scope>
    <source>
        <strain evidence="6">DSM 44917</strain>
    </source>
</reference>
<dbReference type="SUPFAM" id="SSF63829">
    <property type="entry name" value="Calcium-dependent phosphotriesterase"/>
    <property type="match status" value="1"/>
</dbReference>
<sequence length="612" mass="63919">MGVDGTRLARGRAGRRRGAAGLLAAGLLLSGCASMPDNGPVQRVESSARAAEGEPQVLVDAVPPQDGLSAQQIVSGFLEAVTSDDVRFETARQYLTPRLAESWDPFAGTTVLEAGLSLATAPGEEGRVNLSGTLLASVDSSHVYAPAEGPYEEAFRLRRVEGEWRIDDAPDGLVMAEADFRRNYRSAGTYYYADLGGQRAAGVDGKVLVPDPVHVRRRIDPIRETLQALLDGPSEWYDPVVITAVPGGVTLADGRAPGIDDSGVLSVWLEGMPADYPDQGCERMAAQVQHTVQNLTSAGVSETRLLSADGTRLCTLDQAGAEANAPGLLDGRLDRSYFIDEDGRLVSVTGEDADPRPVSGPLGSGDVPLRGAAVSRDRARAAAVSADGGELYVAALSASGDPEPEAAVTSEADGEDQGLSAPSWDGLGDLWVADRDPRHPRLLRLDGGEGPVEEVPVSGLAEGERIEALRLAADGVRVALLVSDGEATTLRLGRVERSGAEEDEPVTVRVPPTVVPRLDHVVAASWAGGSRLVVVGRPEDGVEQLQYVVTDGSPSNVQAVPGLPSVAGIAAAEDESQPLVVAQADEVIARLQDGQWKVVTTSGSGTAPVYPG</sequence>
<proteinExistence type="predicted"/>
<organism evidence="5 6">
    <name type="scientific">Streptomyces boetiae</name>
    <dbReference type="NCBI Taxonomy" id="3075541"/>
    <lineage>
        <taxon>Bacteria</taxon>
        <taxon>Bacillati</taxon>
        <taxon>Actinomycetota</taxon>
        <taxon>Actinomycetes</taxon>
        <taxon>Kitasatosporales</taxon>
        <taxon>Streptomycetaceae</taxon>
        <taxon>Streptomyces</taxon>
    </lineage>
</organism>
<evidence type="ECO:0000313" key="5">
    <source>
        <dbReference type="EMBL" id="MDT0309987.1"/>
    </source>
</evidence>
<dbReference type="Pfam" id="PF10646">
    <property type="entry name" value="Germane"/>
    <property type="match status" value="1"/>
</dbReference>
<dbReference type="Pfam" id="PF10647">
    <property type="entry name" value="Gmad1"/>
    <property type="match status" value="1"/>
</dbReference>
<gene>
    <name evidence="5" type="ORF">RM780_23970</name>
</gene>